<gene>
    <name evidence="1" type="ORF">G4L39_07790</name>
</gene>
<comment type="caution">
    <text evidence="1">The sequence shown here is derived from an EMBL/GenBank/DDBJ whole genome shotgun (WGS) entry which is preliminary data.</text>
</comment>
<evidence type="ECO:0000313" key="2">
    <source>
        <dbReference type="Proteomes" id="UP000477311"/>
    </source>
</evidence>
<dbReference type="InterPro" id="IPR011990">
    <property type="entry name" value="TPR-like_helical_dom_sf"/>
</dbReference>
<dbReference type="Pfam" id="PF13428">
    <property type="entry name" value="TPR_14"/>
    <property type="match status" value="1"/>
</dbReference>
<dbReference type="Pfam" id="PF13181">
    <property type="entry name" value="TPR_8"/>
    <property type="match status" value="1"/>
</dbReference>
<dbReference type="Gene3D" id="1.25.40.10">
    <property type="entry name" value="Tetratricopeptide repeat domain"/>
    <property type="match status" value="1"/>
</dbReference>
<keyword evidence="2" id="KW-1185">Reference proteome</keyword>
<dbReference type="InterPro" id="IPR019734">
    <property type="entry name" value="TPR_rpt"/>
</dbReference>
<accession>A0A6M1RP15</accession>
<organism evidence="1 2">
    <name type="scientific">Limisphaera ngatamarikiensis</name>
    <dbReference type="NCBI Taxonomy" id="1324935"/>
    <lineage>
        <taxon>Bacteria</taxon>
        <taxon>Pseudomonadati</taxon>
        <taxon>Verrucomicrobiota</taxon>
        <taxon>Verrucomicrobiia</taxon>
        <taxon>Limisphaerales</taxon>
        <taxon>Limisphaeraceae</taxon>
        <taxon>Limisphaera</taxon>
    </lineage>
</organism>
<dbReference type="Proteomes" id="UP000477311">
    <property type="component" value="Unassembled WGS sequence"/>
</dbReference>
<dbReference type="RefSeq" id="WP_165107241.1">
    <property type="nucleotide sequence ID" value="NZ_JAAKYA010000052.1"/>
</dbReference>
<proteinExistence type="predicted"/>
<dbReference type="EMBL" id="JAAKYA010000052">
    <property type="protein sequence ID" value="NGO39299.1"/>
    <property type="molecule type" value="Genomic_DNA"/>
</dbReference>
<protein>
    <submittedName>
        <fullName evidence="1">Tetratricopeptide repeat protein</fullName>
    </submittedName>
</protein>
<dbReference type="AlphaFoldDB" id="A0A6M1RP15"/>
<sequence>MTGRITALVWTAGLVLAMGLGAWLEPRSEAWRGRRAQADSLLWTLLGDGRRLFANHFFVKADVYLHSGYYPSIFDQARQACEHGVDADAHDHDGHNAESRDGGGMLAAAAFGEVSRGSHEHEEGRKEVEGGFMGPPRDWIDRLSRHFKVTEHTHLSGGRTEAEVLPWLRVAAEFDPHQIEVYTTAAYWLANRLGKPDQAEAFLRRGLRANPDSEEILFELGRLAWQHRRNADRARHLWQAAERAWHAHNPVLNETNRLVLSRIVGMRAQMEEDLGNYEEAIRYWTKLQELSPQPEAIARRVASLRDRLSGMH</sequence>
<evidence type="ECO:0000313" key="1">
    <source>
        <dbReference type="EMBL" id="NGO39299.1"/>
    </source>
</evidence>
<reference evidence="1 2" key="1">
    <citation type="submission" date="2020-02" db="EMBL/GenBank/DDBJ databases">
        <title>Draft genome sequence of Limisphaera ngatamarikiensis NGM72.4T, a thermophilic Verrucomicrobia grouped in subdivision 3.</title>
        <authorList>
            <person name="Carere C.R."/>
            <person name="Steen J."/>
            <person name="Hugenholtz P."/>
            <person name="Stott M.B."/>
        </authorList>
    </citation>
    <scope>NUCLEOTIDE SEQUENCE [LARGE SCALE GENOMIC DNA]</scope>
    <source>
        <strain evidence="1 2">NGM72.4</strain>
    </source>
</reference>
<name>A0A6M1RP15_9BACT</name>
<dbReference type="SUPFAM" id="SSF48452">
    <property type="entry name" value="TPR-like"/>
    <property type="match status" value="1"/>
</dbReference>